<evidence type="ECO:0000313" key="2">
    <source>
        <dbReference type="Proteomes" id="UP000046393"/>
    </source>
</evidence>
<proteinExistence type="predicted"/>
<organism evidence="2 3">
    <name type="scientific">Syphacia muris</name>
    <dbReference type="NCBI Taxonomy" id="451379"/>
    <lineage>
        <taxon>Eukaryota</taxon>
        <taxon>Metazoa</taxon>
        <taxon>Ecdysozoa</taxon>
        <taxon>Nematoda</taxon>
        <taxon>Chromadorea</taxon>
        <taxon>Rhabditida</taxon>
        <taxon>Spirurina</taxon>
        <taxon>Oxyuridomorpha</taxon>
        <taxon>Oxyuroidea</taxon>
        <taxon>Oxyuridae</taxon>
        <taxon>Syphacia</taxon>
    </lineage>
</organism>
<dbReference type="InterPro" id="IPR022559">
    <property type="entry name" value="SUP-1-like"/>
</dbReference>
<reference evidence="3" key="1">
    <citation type="submission" date="2017-02" db="UniProtKB">
        <authorList>
            <consortium name="WormBaseParasite"/>
        </authorList>
    </citation>
    <scope>IDENTIFICATION</scope>
</reference>
<dbReference type="Proteomes" id="UP000046393">
    <property type="component" value="Unplaced"/>
</dbReference>
<dbReference type="Pfam" id="PF10853">
    <property type="entry name" value="DUF2650"/>
    <property type="match status" value="1"/>
</dbReference>
<keyword evidence="1" id="KW-0472">Membrane</keyword>
<name>A0A0N5ASA0_9BILA</name>
<dbReference type="WBParaSite" id="SMUV_0000765801-mRNA-1">
    <property type="protein sequence ID" value="SMUV_0000765801-mRNA-1"/>
    <property type="gene ID" value="SMUV_0000765801"/>
</dbReference>
<keyword evidence="2" id="KW-1185">Reference proteome</keyword>
<accession>A0A0N5ASA0</accession>
<dbReference type="PANTHER" id="PTHR34149">
    <property type="entry name" value="PROTEIN CBG11905-RELATED"/>
    <property type="match status" value="1"/>
</dbReference>
<keyword evidence="1" id="KW-1133">Transmembrane helix</keyword>
<sequence length="98" mass="10749">MIVLSIVAMASSEGELLEAIKDLRPLDLKTSAMGCPLIVVGELCPTENIFYYYTCCGTLNSTCCFRVQDWVLVLILFLGACIIFGIVLSLVRCMCCGR</sequence>
<evidence type="ECO:0000313" key="3">
    <source>
        <dbReference type="WBParaSite" id="SMUV_0000765801-mRNA-1"/>
    </source>
</evidence>
<protein>
    <submittedName>
        <fullName evidence="3">Uncharacterized protein</fullName>
    </submittedName>
</protein>
<feature type="transmembrane region" description="Helical" evidence="1">
    <location>
        <begin position="70"/>
        <end position="91"/>
    </location>
</feature>
<dbReference type="PANTHER" id="PTHR34149:SF2">
    <property type="entry name" value="PROTEIN CBG11905"/>
    <property type="match status" value="1"/>
</dbReference>
<evidence type="ECO:0000256" key="1">
    <source>
        <dbReference type="SAM" id="Phobius"/>
    </source>
</evidence>
<dbReference type="AlphaFoldDB" id="A0A0N5ASA0"/>
<keyword evidence="1" id="KW-0812">Transmembrane</keyword>